<comment type="caution">
    <text evidence="2">The sequence shown here is derived from an EMBL/GenBank/DDBJ whole genome shotgun (WGS) entry which is preliminary data.</text>
</comment>
<evidence type="ECO:0000256" key="1">
    <source>
        <dbReference type="SAM" id="MobiDB-lite"/>
    </source>
</evidence>
<evidence type="ECO:0000313" key="3">
    <source>
        <dbReference type="Proteomes" id="UP001066276"/>
    </source>
</evidence>
<name>A0AAV7LP90_PLEWA</name>
<keyword evidence="3" id="KW-1185">Reference proteome</keyword>
<dbReference type="EMBL" id="JANPWB010000015">
    <property type="protein sequence ID" value="KAJ1092354.1"/>
    <property type="molecule type" value="Genomic_DNA"/>
</dbReference>
<protein>
    <submittedName>
        <fullName evidence="2">Uncharacterized protein</fullName>
    </submittedName>
</protein>
<gene>
    <name evidence="2" type="ORF">NDU88_005465</name>
</gene>
<reference evidence="2" key="1">
    <citation type="journal article" date="2022" name="bioRxiv">
        <title>Sequencing and chromosome-scale assembly of the giantPleurodeles waltlgenome.</title>
        <authorList>
            <person name="Brown T."/>
            <person name="Elewa A."/>
            <person name="Iarovenko S."/>
            <person name="Subramanian E."/>
            <person name="Araus A.J."/>
            <person name="Petzold A."/>
            <person name="Susuki M."/>
            <person name="Suzuki K.-i.T."/>
            <person name="Hayashi T."/>
            <person name="Toyoda A."/>
            <person name="Oliveira C."/>
            <person name="Osipova E."/>
            <person name="Leigh N.D."/>
            <person name="Simon A."/>
            <person name="Yun M.H."/>
        </authorList>
    </citation>
    <scope>NUCLEOTIDE SEQUENCE</scope>
    <source>
        <strain evidence="2">20211129_DDA</strain>
        <tissue evidence="2">Liver</tissue>
    </source>
</reference>
<feature type="region of interest" description="Disordered" evidence="1">
    <location>
        <begin position="1"/>
        <end position="62"/>
    </location>
</feature>
<proteinExistence type="predicted"/>
<accession>A0AAV7LP90</accession>
<feature type="compositionally biased region" description="Basic and acidic residues" evidence="1">
    <location>
        <begin position="43"/>
        <end position="62"/>
    </location>
</feature>
<feature type="region of interest" description="Disordered" evidence="1">
    <location>
        <begin position="74"/>
        <end position="96"/>
    </location>
</feature>
<organism evidence="2 3">
    <name type="scientific">Pleurodeles waltl</name>
    <name type="common">Iberian ribbed newt</name>
    <dbReference type="NCBI Taxonomy" id="8319"/>
    <lineage>
        <taxon>Eukaryota</taxon>
        <taxon>Metazoa</taxon>
        <taxon>Chordata</taxon>
        <taxon>Craniata</taxon>
        <taxon>Vertebrata</taxon>
        <taxon>Euteleostomi</taxon>
        <taxon>Amphibia</taxon>
        <taxon>Batrachia</taxon>
        <taxon>Caudata</taxon>
        <taxon>Salamandroidea</taxon>
        <taxon>Salamandridae</taxon>
        <taxon>Pleurodelinae</taxon>
        <taxon>Pleurodeles</taxon>
    </lineage>
</organism>
<evidence type="ECO:0000313" key="2">
    <source>
        <dbReference type="EMBL" id="KAJ1092354.1"/>
    </source>
</evidence>
<sequence>MATATYAAPTEGRRMKMNSPSKSNNRSRKCKKEPGDGTCSPTHRPEPKSRFDPAKKQANWREGRCRGVSLALPTDPCLRVGIDPPGSAPDNRRVKA</sequence>
<dbReference type="AlphaFoldDB" id="A0AAV7LP90"/>
<dbReference type="Proteomes" id="UP001066276">
    <property type="component" value="Chromosome 11"/>
</dbReference>